<dbReference type="InterPro" id="IPR050106">
    <property type="entry name" value="HistidinolP_aminotransfase"/>
</dbReference>
<dbReference type="GO" id="GO:0004400">
    <property type="term" value="F:histidinol-phosphate transaminase activity"/>
    <property type="evidence" value="ECO:0007669"/>
    <property type="project" value="UniProtKB-UniRule"/>
</dbReference>
<evidence type="ECO:0000256" key="4">
    <source>
        <dbReference type="ARBA" id="ARBA00011738"/>
    </source>
</evidence>
<evidence type="ECO:0000313" key="13">
    <source>
        <dbReference type="Proteomes" id="UP000295985"/>
    </source>
</evidence>
<feature type="modified residue" description="N6-(pyridoxal phosphate)lysine" evidence="9">
    <location>
        <position position="222"/>
    </location>
</feature>
<dbReference type="InterPro" id="IPR015421">
    <property type="entry name" value="PyrdxlP-dep_Trfase_major"/>
</dbReference>
<evidence type="ECO:0000313" key="11">
    <source>
        <dbReference type="EMBL" id="PWC24244.1"/>
    </source>
</evidence>
<dbReference type="Proteomes" id="UP000295985">
    <property type="component" value="Unassembled WGS sequence"/>
</dbReference>
<keyword evidence="7 9" id="KW-0663">Pyridoxal phosphate</keyword>
<dbReference type="GO" id="GO:0000105">
    <property type="term" value="P:L-histidine biosynthetic process"/>
    <property type="evidence" value="ECO:0007669"/>
    <property type="project" value="UniProtKB-UniRule"/>
</dbReference>
<dbReference type="InterPro" id="IPR005861">
    <property type="entry name" value="HisP_aminotrans"/>
</dbReference>
<keyword evidence="6 9" id="KW-0808">Transferase</keyword>
<evidence type="ECO:0000256" key="6">
    <source>
        <dbReference type="ARBA" id="ARBA00022679"/>
    </source>
</evidence>
<gene>
    <name evidence="9 11" type="primary">hisC</name>
    <name evidence="11" type="ORF">DDT54_10305</name>
    <name evidence="12" type="ORF">EH206_18785</name>
</gene>
<dbReference type="InterPro" id="IPR015422">
    <property type="entry name" value="PyrdxlP-dep_Trfase_small"/>
</dbReference>
<dbReference type="OrthoDB" id="9813612at2"/>
<dbReference type="EC" id="2.6.1.9" evidence="9"/>
<evidence type="ECO:0000256" key="9">
    <source>
        <dbReference type="HAMAP-Rule" id="MF_01023"/>
    </source>
</evidence>
<comment type="pathway">
    <text evidence="2 9">Amino-acid biosynthesis; L-histidine biosynthesis; L-histidine from 5-phospho-alpha-D-ribose 1-diphosphate: step 7/9.</text>
</comment>
<keyword evidence="9" id="KW-0028">Amino-acid biosynthesis</keyword>
<comment type="subunit">
    <text evidence="4 9">Homodimer.</text>
</comment>
<dbReference type="Pfam" id="PF00155">
    <property type="entry name" value="Aminotran_1_2"/>
    <property type="match status" value="1"/>
</dbReference>
<protein>
    <recommendedName>
        <fullName evidence="9">Histidinol-phosphate aminotransferase</fullName>
        <ecNumber evidence="9">2.6.1.9</ecNumber>
    </recommendedName>
    <alternativeName>
        <fullName evidence="9">Imidazole acetol-phosphate transaminase</fullName>
    </alternativeName>
</protein>
<keyword evidence="14" id="KW-1185">Reference proteome</keyword>
<evidence type="ECO:0000259" key="10">
    <source>
        <dbReference type="Pfam" id="PF00155"/>
    </source>
</evidence>
<evidence type="ECO:0000256" key="8">
    <source>
        <dbReference type="ARBA" id="ARBA00047481"/>
    </source>
</evidence>
<name>A0A2U1URK2_9GAMM</name>
<comment type="similarity">
    <text evidence="3 9">Belongs to the class-II pyridoxal-phosphate-dependent aminotransferase family. Histidinol-phosphate aminotransferase subfamily.</text>
</comment>
<dbReference type="EMBL" id="QDKK01000015">
    <property type="protein sequence ID" value="PWC24244.1"/>
    <property type="molecule type" value="Genomic_DNA"/>
</dbReference>
<reference evidence="11 13" key="1">
    <citation type="submission" date="2018-04" db="EMBL/GenBank/DDBJ databases">
        <title>Brenneria corticis sp.nov.</title>
        <authorList>
            <person name="Li Y."/>
        </authorList>
    </citation>
    <scope>NUCLEOTIDE SEQUENCE [LARGE SCALE GENOMIC DNA]</scope>
    <source>
        <strain evidence="11 13">LMG 2694</strain>
    </source>
</reference>
<evidence type="ECO:0000256" key="1">
    <source>
        <dbReference type="ARBA" id="ARBA00001933"/>
    </source>
</evidence>
<dbReference type="UniPathway" id="UPA00031">
    <property type="reaction ID" value="UER00012"/>
</dbReference>
<comment type="catalytic activity">
    <reaction evidence="8 9">
        <text>L-histidinol phosphate + 2-oxoglutarate = 3-(imidazol-4-yl)-2-oxopropyl phosphate + L-glutamate</text>
        <dbReference type="Rhea" id="RHEA:23744"/>
        <dbReference type="ChEBI" id="CHEBI:16810"/>
        <dbReference type="ChEBI" id="CHEBI:29985"/>
        <dbReference type="ChEBI" id="CHEBI:57766"/>
        <dbReference type="ChEBI" id="CHEBI:57980"/>
        <dbReference type="EC" id="2.6.1.9"/>
    </reaction>
</comment>
<dbReference type="InterPro" id="IPR001917">
    <property type="entry name" value="Aminotrans_II_pyridoxalP_BS"/>
</dbReference>
<keyword evidence="9" id="KW-0368">Histidine biosynthesis</keyword>
<accession>A0A2U1URK2</accession>
<organism evidence="11 13">
    <name type="scientific">Brenneria nigrifluens DSM 30175 = ATCC 13028</name>
    <dbReference type="NCBI Taxonomy" id="1121120"/>
    <lineage>
        <taxon>Bacteria</taxon>
        <taxon>Pseudomonadati</taxon>
        <taxon>Pseudomonadota</taxon>
        <taxon>Gammaproteobacteria</taxon>
        <taxon>Enterobacterales</taxon>
        <taxon>Pectobacteriaceae</taxon>
        <taxon>Brenneria</taxon>
    </lineage>
</organism>
<dbReference type="PANTHER" id="PTHR43643:SF3">
    <property type="entry name" value="HISTIDINOL-PHOSPHATE AMINOTRANSFERASE"/>
    <property type="match status" value="1"/>
</dbReference>
<keyword evidence="5 9" id="KW-0032">Aminotransferase</keyword>
<reference evidence="12 14" key="2">
    <citation type="submission" date="2018-11" db="EMBL/GenBank/DDBJ databases">
        <title>Genome sequences of Brenneria nigrifluens and Brenneria rubrifaciens.</title>
        <authorList>
            <person name="Poret-Peterson A.T."/>
            <person name="McClean A.E."/>
            <person name="Kluepfel D.A."/>
        </authorList>
    </citation>
    <scope>NUCLEOTIDE SEQUENCE [LARGE SCALE GENOMIC DNA]</scope>
    <source>
        <strain evidence="12 14">ATCC 13028</strain>
    </source>
</reference>
<evidence type="ECO:0000313" key="14">
    <source>
        <dbReference type="Proteomes" id="UP000303847"/>
    </source>
</evidence>
<dbReference type="GO" id="GO:0030170">
    <property type="term" value="F:pyridoxal phosphate binding"/>
    <property type="evidence" value="ECO:0007669"/>
    <property type="project" value="InterPro"/>
</dbReference>
<dbReference type="InterPro" id="IPR015424">
    <property type="entry name" value="PyrdxlP-dep_Trfase"/>
</dbReference>
<dbReference type="PANTHER" id="PTHR43643">
    <property type="entry name" value="HISTIDINOL-PHOSPHATE AMINOTRANSFERASE 2"/>
    <property type="match status" value="1"/>
</dbReference>
<evidence type="ECO:0000256" key="7">
    <source>
        <dbReference type="ARBA" id="ARBA00022898"/>
    </source>
</evidence>
<dbReference type="Proteomes" id="UP000303847">
    <property type="component" value="Chromosome"/>
</dbReference>
<dbReference type="EMBL" id="CP034036">
    <property type="protein sequence ID" value="QCR06035.1"/>
    <property type="molecule type" value="Genomic_DNA"/>
</dbReference>
<dbReference type="CDD" id="cd00609">
    <property type="entry name" value="AAT_like"/>
    <property type="match status" value="1"/>
</dbReference>
<dbReference type="Gene3D" id="3.90.1150.10">
    <property type="entry name" value="Aspartate Aminotransferase, domain 1"/>
    <property type="match status" value="1"/>
</dbReference>
<comment type="cofactor">
    <cofactor evidence="1 9">
        <name>pyridoxal 5'-phosphate</name>
        <dbReference type="ChEBI" id="CHEBI:597326"/>
    </cofactor>
</comment>
<evidence type="ECO:0000256" key="3">
    <source>
        <dbReference type="ARBA" id="ARBA00007970"/>
    </source>
</evidence>
<dbReference type="RefSeq" id="WP_009114451.1">
    <property type="nucleotide sequence ID" value="NZ_CP034036.1"/>
</dbReference>
<proteinExistence type="inferred from homology"/>
<dbReference type="HAMAP" id="MF_01023">
    <property type="entry name" value="HisC_aminotrans_2"/>
    <property type="match status" value="1"/>
</dbReference>
<feature type="domain" description="Aminotransferase class I/classII large" evidence="10">
    <location>
        <begin position="30"/>
        <end position="352"/>
    </location>
</feature>
<evidence type="ECO:0000313" key="12">
    <source>
        <dbReference type="EMBL" id="QCR06035.1"/>
    </source>
</evidence>
<dbReference type="NCBIfam" id="TIGR01141">
    <property type="entry name" value="hisC"/>
    <property type="match status" value="1"/>
</dbReference>
<evidence type="ECO:0000256" key="5">
    <source>
        <dbReference type="ARBA" id="ARBA00022576"/>
    </source>
</evidence>
<dbReference type="InterPro" id="IPR004839">
    <property type="entry name" value="Aminotransferase_I/II_large"/>
</dbReference>
<dbReference type="Gene3D" id="3.40.640.10">
    <property type="entry name" value="Type I PLP-dependent aspartate aminotransferase-like (Major domain)"/>
    <property type="match status" value="1"/>
</dbReference>
<dbReference type="AlphaFoldDB" id="A0A2U1URK2"/>
<dbReference type="PROSITE" id="PS00599">
    <property type="entry name" value="AA_TRANSFER_CLASS_2"/>
    <property type="match status" value="1"/>
</dbReference>
<dbReference type="SUPFAM" id="SSF53383">
    <property type="entry name" value="PLP-dependent transferases"/>
    <property type="match status" value="1"/>
</dbReference>
<evidence type="ECO:0000256" key="2">
    <source>
        <dbReference type="ARBA" id="ARBA00005011"/>
    </source>
</evidence>
<sequence>MSSIKHRPCLDTLRGFHPPSAAGQPDGRLTNLALNENSLGYSPRVAQALAASAARGEASRYPDSFCSALRHKLAHRHALEAERFLFGNGIFEILSLIGSVFVGENDEVVIPEPSFGWYAVASRVSGGRIVAIPLREYAIDLDAVAAAIGPRTRLVWLCNPHNPMGTIVADGGLRAFLERVPPDVAVVLDEAYGEYAASEDFPDGIALTRRYPNLIVLRTFSKAYGLAGLRIGYAIADAATIALLHKVKTPPNVNHLAQIAAVAALDDEAFLARSVAAVRQGLSDYYACCDALGLGYIPSFANFLMINLDRDGDETAQQFLDAGIVLRSGRESGLPQWIRVTIGNDEENLRVFAVLRRLAADHRL</sequence>